<feature type="transmembrane region" description="Helical" evidence="2">
    <location>
        <begin position="352"/>
        <end position="371"/>
    </location>
</feature>
<dbReference type="SUPFAM" id="SSF56112">
    <property type="entry name" value="Protein kinase-like (PK-like)"/>
    <property type="match status" value="1"/>
</dbReference>
<sequence>MSESANQSGARTLERNRLGQLTKLAAGGQGTTYQAPRVHLGFADNVVYKEYKPDVLRGLNVPQLVSLPQFLLDQPGAIALRLVTLCAWPCAVVEDQGRVTGFVMPLIPERFFIDMTTVRGAQRRTAEFQHLLNSAEYLAQRGISITESDIYRLIAAVADALTFLHSLGIAVGDMSPKNLMFTVQPEPAVYFIDTDAMRVRGNSVADQVESPGWSVPNGEELGTAFSDRYKLGLLALRLLCGDHDVSDPGRLPADVPADIAGLIQRSLSVTPTARPAPSDWIPRANSAAENARPAKAAAPPTVKVATTVRPSGLAAAQPGSPHRAPASPAAPAPARPTANPAQAKPTRVSSGVVWGIICAVALAAIIVVIVVQSTGSSSSSAVTTTRYPTPTTADYTYPTTAPTTATTTTTTPRTARNVPSYATTCPSGNYAVNSVTTCGFASNVFLAMNRSELPKLYLGITSPARADRTFDMLCRYYDTTSNLVLCSGGDNAEVYIP</sequence>
<feature type="region of interest" description="Disordered" evidence="1">
    <location>
        <begin position="393"/>
        <end position="415"/>
    </location>
</feature>
<dbReference type="PROSITE" id="PS50011">
    <property type="entry name" value="PROTEIN_KINASE_DOM"/>
    <property type="match status" value="1"/>
</dbReference>
<comment type="caution">
    <text evidence="4">The sequence shown here is derived from an EMBL/GenBank/DDBJ whole genome shotgun (WGS) entry which is preliminary data.</text>
</comment>
<dbReference type="EMBL" id="JAAXOQ010000003">
    <property type="protein sequence ID" value="NKY17471.1"/>
    <property type="molecule type" value="Genomic_DNA"/>
</dbReference>
<reference evidence="4 5" key="1">
    <citation type="submission" date="2020-04" db="EMBL/GenBank/DDBJ databases">
        <title>MicrobeNet Type strains.</title>
        <authorList>
            <person name="Nicholson A.C."/>
        </authorList>
    </citation>
    <scope>NUCLEOTIDE SEQUENCE [LARGE SCALE GENOMIC DNA]</scope>
    <source>
        <strain evidence="4 5">DSM 44113</strain>
    </source>
</reference>
<keyword evidence="2" id="KW-0472">Membrane</keyword>
<dbReference type="Proteomes" id="UP000582646">
    <property type="component" value="Unassembled WGS sequence"/>
</dbReference>
<feature type="compositionally biased region" description="Low complexity" evidence="1">
    <location>
        <begin position="318"/>
        <end position="327"/>
    </location>
</feature>
<keyword evidence="2" id="KW-1133">Transmembrane helix</keyword>
<keyword evidence="5" id="KW-1185">Reference proteome</keyword>
<evidence type="ECO:0000313" key="5">
    <source>
        <dbReference type="Proteomes" id="UP000582646"/>
    </source>
</evidence>
<accession>A0A846WX46</accession>
<evidence type="ECO:0000256" key="2">
    <source>
        <dbReference type="SAM" id="Phobius"/>
    </source>
</evidence>
<gene>
    <name evidence="4" type="ORF">HF999_03650</name>
</gene>
<dbReference type="GO" id="GO:0005524">
    <property type="term" value="F:ATP binding"/>
    <property type="evidence" value="ECO:0007669"/>
    <property type="project" value="InterPro"/>
</dbReference>
<keyword evidence="2" id="KW-0812">Transmembrane</keyword>
<dbReference type="Gene3D" id="1.10.510.10">
    <property type="entry name" value="Transferase(Phosphotransferase) domain 1"/>
    <property type="match status" value="1"/>
</dbReference>
<evidence type="ECO:0000313" key="4">
    <source>
        <dbReference type="EMBL" id="NKY17471.1"/>
    </source>
</evidence>
<dbReference type="InterPro" id="IPR000719">
    <property type="entry name" value="Prot_kinase_dom"/>
</dbReference>
<proteinExistence type="predicted"/>
<feature type="region of interest" description="Disordered" evidence="1">
    <location>
        <begin position="270"/>
        <end position="345"/>
    </location>
</feature>
<dbReference type="AlphaFoldDB" id="A0A846WX46"/>
<evidence type="ECO:0000256" key="1">
    <source>
        <dbReference type="SAM" id="MobiDB-lite"/>
    </source>
</evidence>
<feature type="domain" description="Protein kinase" evidence="3">
    <location>
        <begin position="18"/>
        <end position="302"/>
    </location>
</feature>
<protein>
    <recommendedName>
        <fullName evidence="3">Protein kinase domain-containing protein</fullName>
    </recommendedName>
</protein>
<name>A0A846WX46_9ACTN</name>
<dbReference type="RefSeq" id="WP_168544560.1">
    <property type="nucleotide sequence ID" value="NZ_BAAAKS010000002.1"/>
</dbReference>
<evidence type="ECO:0000259" key="3">
    <source>
        <dbReference type="PROSITE" id="PS50011"/>
    </source>
</evidence>
<organism evidence="4 5">
    <name type="scientific">Tsukamurella spumae</name>
    <dbReference type="NCBI Taxonomy" id="44753"/>
    <lineage>
        <taxon>Bacteria</taxon>
        <taxon>Bacillati</taxon>
        <taxon>Actinomycetota</taxon>
        <taxon>Actinomycetes</taxon>
        <taxon>Mycobacteriales</taxon>
        <taxon>Tsukamurellaceae</taxon>
        <taxon>Tsukamurella</taxon>
    </lineage>
</organism>
<dbReference type="GO" id="GO:0004672">
    <property type="term" value="F:protein kinase activity"/>
    <property type="evidence" value="ECO:0007669"/>
    <property type="project" value="InterPro"/>
</dbReference>
<dbReference type="InterPro" id="IPR011009">
    <property type="entry name" value="Kinase-like_dom_sf"/>
</dbReference>
<feature type="compositionally biased region" description="Low complexity" evidence="1">
    <location>
        <begin position="282"/>
        <end position="310"/>
    </location>
</feature>